<dbReference type="EMBL" id="CABVPP010000032">
    <property type="protein sequence ID" value="VWB84563.1"/>
    <property type="molecule type" value="Genomic_DNA"/>
</dbReference>
<dbReference type="Proteomes" id="UP001248067">
    <property type="component" value="Unassembled WGS sequence"/>
</dbReference>
<evidence type="ECO:0000313" key="7">
    <source>
        <dbReference type="Proteomes" id="UP001248067"/>
    </source>
</evidence>
<evidence type="ECO:0000313" key="5">
    <source>
        <dbReference type="Proteomes" id="UP000062912"/>
    </source>
</evidence>
<dbReference type="Proteomes" id="UP000062912">
    <property type="component" value="Unassembled WGS sequence"/>
</dbReference>
<dbReference type="GeneID" id="93171089"/>
<reference evidence="3 7" key="2">
    <citation type="submission" date="2019-06" db="EMBL/GenBank/DDBJ databases">
        <title>Evolution of Burkholderia multivorans in the lungs of Cystic Fibrosis patients.</title>
        <authorList>
            <person name="Moreira L.M."/>
        </authorList>
    </citation>
    <scope>NUCLEOTIDE SEQUENCE [LARGE SCALE GENOMIC DNA]</scope>
    <source>
        <strain evidence="3 7">VC13239</strain>
    </source>
</reference>
<gene>
    <name evidence="4" type="ORF">BPS26883_04056</name>
    <name evidence="3" type="ORF">FEQ00_04373</name>
    <name evidence="2" type="ORF">WT56_16990</name>
</gene>
<sequence>MSQNATGNAPRPPSSRSNWSASQHRALRKELLILRSEVERLELAEAAAEMRQAVTRFSWLKVFIPGLSSGKFSQSAKTLNASLGNLVNQYPMLSSLASLVLAKPVRSLLRASAGPALKWGTLGFAAWEVYRIWKQSRDERGSDAAIGD</sequence>
<dbReference type="AlphaFoldDB" id="A0A132EF69"/>
<feature type="region of interest" description="Disordered" evidence="1">
    <location>
        <begin position="1"/>
        <end position="21"/>
    </location>
</feature>
<keyword evidence="7" id="KW-1185">Reference proteome</keyword>
<reference evidence="2 5" key="1">
    <citation type="submission" date="2015-11" db="EMBL/GenBank/DDBJ databases">
        <title>Expanding the genomic diversity of Burkholderia species for the development of highly accurate diagnostics.</title>
        <authorList>
            <person name="Sahl J."/>
            <person name="Keim P."/>
            <person name="Wagner D."/>
        </authorList>
    </citation>
    <scope>NUCLEOTIDE SEQUENCE [LARGE SCALE GENOMIC DNA]</scope>
    <source>
        <strain evidence="2 5">MSMB368WGS</strain>
    </source>
</reference>
<accession>A0A132EF69</accession>
<organism evidence="2 5">
    <name type="scientific">Burkholderia pseudomultivorans</name>
    <dbReference type="NCBI Taxonomy" id="1207504"/>
    <lineage>
        <taxon>Bacteria</taxon>
        <taxon>Pseudomonadati</taxon>
        <taxon>Pseudomonadota</taxon>
        <taxon>Betaproteobacteria</taxon>
        <taxon>Burkholderiales</taxon>
        <taxon>Burkholderiaceae</taxon>
        <taxon>Burkholderia</taxon>
        <taxon>Burkholderia cepacia complex</taxon>
    </lineage>
</organism>
<evidence type="ECO:0000313" key="2">
    <source>
        <dbReference type="EMBL" id="KWF29209.1"/>
    </source>
</evidence>
<name>A0A132EF69_9BURK</name>
<dbReference type="OrthoDB" id="9131106at2"/>
<protein>
    <recommendedName>
        <fullName evidence="8">DUF3318 domain-containing protein</fullName>
    </recommendedName>
</protein>
<dbReference type="EMBL" id="VJSY01000035">
    <property type="protein sequence ID" value="MDR8755940.1"/>
    <property type="molecule type" value="Genomic_DNA"/>
</dbReference>
<evidence type="ECO:0000313" key="6">
    <source>
        <dbReference type="Proteomes" id="UP000494162"/>
    </source>
</evidence>
<dbReference type="Proteomes" id="UP000494162">
    <property type="component" value="Unassembled WGS sequence"/>
</dbReference>
<dbReference type="RefSeq" id="WP_060242249.1">
    <property type="nucleotide sequence ID" value="NZ_CABVPP010000032.1"/>
</dbReference>
<proteinExistence type="predicted"/>
<evidence type="ECO:0000313" key="4">
    <source>
        <dbReference type="EMBL" id="VWB84563.1"/>
    </source>
</evidence>
<evidence type="ECO:0000256" key="1">
    <source>
        <dbReference type="SAM" id="MobiDB-lite"/>
    </source>
</evidence>
<evidence type="ECO:0000313" key="3">
    <source>
        <dbReference type="EMBL" id="MDR8755940.1"/>
    </source>
</evidence>
<evidence type="ECO:0008006" key="8">
    <source>
        <dbReference type="Google" id="ProtNLM"/>
    </source>
</evidence>
<dbReference type="EMBL" id="LPJR01000031">
    <property type="protein sequence ID" value="KWF29209.1"/>
    <property type="molecule type" value="Genomic_DNA"/>
</dbReference>
<reference evidence="4 6" key="3">
    <citation type="submission" date="2019-09" db="EMBL/GenBank/DDBJ databases">
        <authorList>
            <person name="Depoorter E."/>
        </authorList>
    </citation>
    <scope>NUCLEOTIDE SEQUENCE [LARGE SCALE GENOMIC DNA]</scope>
    <source>
        <strain evidence="4">LMG 26883</strain>
    </source>
</reference>